<dbReference type="CDD" id="cd09272">
    <property type="entry name" value="RNase_HI_RT_Ty1"/>
    <property type="match status" value="1"/>
</dbReference>
<dbReference type="AlphaFoldDB" id="A0A6V7P4J6"/>
<organism evidence="1">
    <name type="scientific">Ananas comosus var. bracteatus</name>
    <name type="common">red pineapple</name>
    <dbReference type="NCBI Taxonomy" id="296719"/>
    <lineage>
        <taxon>Eukaryota</taxon>
        <taxon>Viridiplantae</taxon>
        <taxon>Streptophyta</taxon>
        <taxon>Embryophyta</taxon>
        <taxon>Tracheophyta</taxon>
        <taxon>Spermatophyta</taxon>
        <taxon>Magnoliopsida</taxon>
        <taxon>Liliopsida</taxon>
        <taxon>Poales</taxon>
        <taxon>Bromeliaceae</taxon>
        <taxon>Bromelioideae</taxon>
        <taxon>Ananas</taxon>
    </lineage>
</organism>
<dbReference type="PANTHER" id="PTHR11439:SF503">
    <property type="entry name" value="CYSTEINE-RICH RLK (RECEPTOR-LIKE PROTEIN KINASE) 8"/>
    <property type="match status" value="1"/>
</dbReference>
<gene>
    <name evidence="1" type="ORF">CB5_LOCUS8980</name>
</gene>
<dbReference type="PANTHER" id="PTHR11439">
    <property type="entry name" value="GAG-POL-RELATED RETROTRANSPOSON"/>
    <property type="match status" value="1"/>
</dbReference>
<evidence type="ECO:0000313" key="1">
    <source>
        <dbReference type="EMBL" id="CAD1825769.1"/>
    </source>
</evidence>
<protein>
    <recommendedName>
        <fullName evidence="2">Copia protein</fullName>
    </recommendedName>
</protein>
<proteinExistence type="predicted"/>
<sequence length="183" mass="20715">MVATKRVLRYLKGTLSYGIKFCRVQEFKLQGYSDSNSAGSVDDMRSTSGYCFTFGSACFSWCSKKQEIVAQSTAEVEFIVATAAVNQAFWLKKLMDDLHLEQEEGIEVFVDNQATLAISHNPVFHGKTKHFKIKYYFLREVQKAGEVKLVYCSSEDQIADIFTKSFHVGRFELLRAKLGVCST</sequence>
<name>A0A6V7P4J6_ANACO</name>
<dbReference type="EMBL" id="LR862145">
    <property type="protein sequence ID" value="CAD1825769.1"/>
    <property type="molecule type" value="Genomic_DNA"/>
</dbReference>
<accession>A0A6V7P4J6</accession>
<evidence type="ECO:0008006" key="2">
    <source>
        <dbReference type="Google" id="ProtNLM"/>
    </source>
</evidence>
<reference evidence="1" key="1">
    <citation type="submission" date="2020-07" db="EMBL/GenBank/DDBJ databases">
        <authorList>
            <person name="Lin J."/>
        </authorList>
    </citation>
    <scope>NUCLEOTIDE SEQUENCE</scope>
</reference>